<dbReference type="GO" id="GO:1990904">
    <property type="term" value="C:ribonucleoprotein complex"/>
    <property type="evidence" value="ECO:0007669"/>
    <property type="project" value="UniProtKB-KW"/>
</dbReference>
<dbReference type="GO" id="GO:0006412">
    <property type="term" value="P:translation"/>
    <property type="evidence" value="ECO:0007669"/>
    <property type="project" value="InterPro"/>
</dbReference>
<keyword evidence="2" id="KW-0689">Ribosomal protein</keyword>
<keyword evidence="6" id="KW-1185">Reference proteome</keyword>
<dbReference type="AlphaFoldDB" id="A0AAV2HZR0"/>
<dbReference type="InterPro" id="IPR014722">
    <property type="entry name" value="Rib_uL2_dom2"/>
</dbReference>
<evidence type="ECO:0000256" key="3">
    <source>
        <dbReference type="ARBA" id="ARBA00023274"/>
    </source>
</evidence>
<dbReference type="PROSITE" id="PS01108">
    <property type="entry name" value="RIBOSOMAL_L24"/>
    <property type="match status" value="1"/>
</dbReference>
<dbReference type="GO" id="GO:0003735">
    <property type="term" value="F:structural constituent of ribosome"/>
    <property type="evidence" value="ECO:0007669"/>
    <property type="project" value="InterPro"/>
</dbReference>
<sequence>MKLTIVALSYFKKYVQREIAQASGVSIYKPLQGWRHLRKRNWIYDENRPWTDAAKDANLPGKRLTELIEPISESEWKIFKGDRVQILAGIDKGKQGLVCTTIKERNWCYVEGLNCIFKWVGKSATNPGVITKVEKPLLVTSEISLLDPSDLQPTEVEWRYDDDGNRVRVSLRSGRVIPISKKALDLAEDFVDKNEYLEQSWDTREKDLLKVTFKPLSKSFEQDIMDSLGIKETRKRAPNFHY</sequence>
<dbReference type="GO" id="GO:0005840">
    <property type="term" value="C:ribosome"/>
    <property type="evidence" value="ECO:0007669"/>
    <property type="project" value="UniProtKB-KW"/>
</dbReference>
<dbReference type="InterPro" id="IPR057264">
    <property type="entry name" value="Ribosomal_uL24_C"/>
</dbReference>
<keyword evidence="3" id="KW-0687">Ribonucleoprotein</keyword>
<dbReference type="InterPro" id="IPR005825">
    <property type="entry name" value="Ribosomal_uL24_CS"/>
</dbReference>
<name>A0AAV2HZR0_LYMST</name>
<dbReference type="Proteomes" id="UP001497497">
    <property type="component" value="Unassembled WGS sequence"/>
</dbReference>
<dbReference type="InterPro" id="IPR041988">
    <property type="entry name" value="Ribosomal_uL24_KOW"/>
</dbReference>
<accession>A0AAV2HZR0</accession>
<evidence type="ECO:0000256" key="2">
    <source>
        <dbReference type="ARBA" id="ARBA00022980"/>
    </source>
</evidence>
<dbReference type="Pfam" id="PF17136">
    <property type="entry name" value="ribosomal_L24"/>
    <property type="match status" value="1"/>
</dbReference>
<dbReference type="SUPFAM" id="SSF50104">
    <property type="entry name" value="Translation proteins SH3-like domain"/>
    <property type="match status" value="1"/>
</dbReference>
<evidence type="ECO:0000313" key="5">
    <source>
        <dbReference type="EMBL" id="CAL1539223.1"/>
    </source>
</evidence>
<evidence type="ECO:0000259" key="4">
    <source>
        <dbReference type="Pfam" id="PF17136"/>
    </source>
</evidence>
<dbReference type="GO" id="GO:0003723">
    <property type="term" value="F:RNA binding"/>
    <property type="evidence" value="ECO:0007669"/>
    <property type="project" value="InterPro"/>
</dbReference>
<organism evidence="5 6">
    <name type="scientific">Lymnaea stagnalis</name>
    <name type="common">Great pond snail</name>
    <name type="synonym">Helix stagnalis</name>
    <dbReference type="NCBI Taxonomy" id="6523"/>
    <lineage>
        <taxon>Eukaryota</taxon>
        <taxon>Metazoa</taxon>
        <taxon>Spiralia</taxon>
        <taxon>Lophotrochozoa</taxon>
        <taxon>Mollusca</taxon>
        <taxon>Gastropoda</taxon>
        <taxon>Heterobranchia</taxon>
        <taxon>Euthyneura</taxon>
        <taxon>Panpulmonata</taxon>
        <taxon>Hygrophila</taxon>
        <taxon>Lymnaeoidea</taxon>
        <taxon>Lymnaeidae</taxon>
        <taxon>Lymnaea</taxon>
    </lineage>
</organism>
<dbReference type="EMBL" id="CAXITT010000332">
    <property type="protein sequence ID" value="CAL1539223.1"/>
    <property type="molecule type" value="Genomic_DNA"/>
</dbReference>
<proteinExistence type="inferred from homology"/>
<dbReference type="NCBIfam" id="TIGR01079">
    <property type="entry name" value="rplX_bact"/>
    <property type="match status" value="1"/>
</dbReference>
<dbReference type="CDD" id="cd06089">
    <property type="entry name" value="KOW_RPL26"/>
    <property type="match status" value="1"/>
</dbReference>
<dbReference type="PANTHER" id="PTHR12903">
    <property type="entry name" value="MITOCHONDRIAL RIBOSOMAL PROTEIN L24"/>
    <property type="match status" value="1"/>
</dbReference>
<dbReference type="Gene3D" id="2.30.30.30">
    <property type="match status" value="1"/>
</dbReference>
<comment type="similarity">
    <text evidence="1">Belongs to the universal ribosomal protein uL24 family.</text>
</comment>
<dbReference type="InterPro" id="IPR008991">
    <property type="entry name" value="Translation_prot_SH3-like_sf"/>
</dbReference>
<gene>
    <name evidence="5" type="ORF">GSLYS_00013042001</name>
</gene>
<evidence type="ECO:0000256" key="1">
    <source>
        <dbReference type="ARBA" id="ARBA00010618"/>
    </source>
</evidence>
<dbReference type="InterPro" id="IPR003256">
    <property type="entry name" value="Ribosomal_uL24"/>
</dbReference>
<protein>
    <recommendedName>
        <fullName evidence="4">Large ribosomal subunit protein uL24 C-terminal domain-containing protein</fullName>
    </recommendedName>
</protein>
<reference evidence="5 6" key="1">
    <citation type="submission" date="2024-04" db="EMBL/GenBank/DDBJ databases">
        <authorList>
            <consortium name="Genoscope - CEA"/>
            <person name="William W."/>
        </authorList>
    </citation>
    <scope>NUCLEOTIDE SEQUENCE [LARGE SCALE GENOMIC DNA]</scope>
</reference>
<feature type="domain" description="Large ribosomal subunit protein uL24 C-terminal" evidence="4">
    <location>
        <begin position="113"/>
        <end position="177"/>
    </location>
</feature>
<comment type="caution">
    <text evidence="5">The sequence shown here is derived from an EMBL/GenBank/DDBJ whole genome shotgun (WGS) entry which is preliminary data.</text>
</comment>
<evidence type="ECO:0000313" key="6">
    <source>
        <dbReference type="Proteomes" id="UP001497497"/>
    </source>
</evidence>